<reference evidence="2" key="1">
    <citation type="journal article" date="2017" name="Nat. Ecol. Evol.">
        <title>Genome expansion and lineage-specific genetic innovations in the forest pathogenic fungi Armillaria.</title>
        <authorList>
            <person name="Sipos G."/>
            <person name="Prasanna A.N."/>
            <person name="Walter M.C."/>
            <person name="O'Connor E."/>
            <person name="Balint B."/>
            <person name="Krizsan K."/>
            <person name="Kiss B."/>
            <person name="Hess J."/>
            <person name="Varga T."/>
            <person name="Slot J."/>
            <person name="Riley R."/>
            <person name="Boka B."/>
            <person name="Rigling D."/>
            <person name="Barry K."/>
            <person name="Lee J."/>
            <person name="Mihaltcheva S."/>
            <person name="LaButti K."/>
            <person name="Lipzen A."/>
            <person name="Waldron R."/>
            <person name="Moloney N.M."/>
            <person name="Sperisen C."/>
            <person name="Kredics L."/>
            <person name="Vagvoelgyi C."/>
            <person name="Patrignani A."/>
            <person name="Fitzpatrick D."/>
            <person name="Nagy I."/>
            <person name="Doyle S."/>
            <person name="Anderson J.B."/>
            <person name="Grigoriev I.V."/>
            <person name="Gueldener U."/>
            <person name="Muensterkoetter M."/>
            <person name="Nagy L.G."/>
        </authorList>
    </citation>
    <scope>NUCLEOTIDE SEQUENCE [LARGE SCALE GENOMIC DNA]</scope>
    <source>
        <strain evidence="2">C18/9</strain>
    </source>
</reference>
<proteinExistence type="predicted"/>
<name>A0A284QRN8_ARMOS</name>
<keyword evidence="2" id="KW-1185">Reference proteome</keyword>
<accession>A0A284QRN8</accession>
<dbReference type="Proteomes" id="UP000219338">
    <property type="component" value="Unassembled WGS sequence"/>
</dbReference>
<dbReference type="AlphaFoldDB" id="A0A284QRN8"/>
<evidence type="ECO:0000313" key="2">
    <source>
        <dbReference type="Proteomes" id="UP000219338"/>
    </source>
</evidence>
<dbReference type="EMBL" id="FUEG01000001">
    <property type="protein sequence ID" value="SJK99140.1"/>
    <property type="molecule type" value="Genomic_DNA"/>
</dbReference>
<sequence length="182" mass="19899">MTSSIHGSHYCGVQGLVQLKNTFLEAGLNTLAKQLAFDFLRVSVMQDNSIYALYMIEFRSSDCATYLSSIDRQTSLPTSALILEVLPLYILVLGDHHPDLAYSVCPAFFDSEILFSLTEVSQLVRNGAIEFRLLRLKGYHGYGPTSKDTLGSAQADIVISAISVCAKCPTPVSIEDLHAFAS</sequence>
<evidence type="ECO:0000313" key="1">
    <source>
        <dbReference type="EMBL" id="SJK99140.1"/>
    </source>
</evidence>
<gene>
    <name evidence="1" type="ORF">ARMOST_02427</name>
</gene>
<organism evidence="1 2">
    <name type="scientific">Armillaria ostoyae</name>
    <name type="common">Armillaria root rot fungus</name>
    <dbReference type="NCBI Taxonomy" id="47428"/>
    <lineage>
        <taxon>Eukaryota</taxon>
        <taxon>Fungi</taxon>
        <taxon>Dikarya</taxon>
        <taxon>Basidiomycota</taxon>
        <taxon>Agaricomycotina</taxon>
        <taxon>Agaricomycetes</taxon>
        <taxon>Agaricomycetidae</taxon>
        <taxon>Agaricales</taxon>
        <taxon>Marasmiineae</taxon>
        <taxon>Physalacriaceae</taxon>
        <taxon>Armillaria</taxon>
    </lineage>
</organism>
<protein>
    <submittedName>
        <fullName evidence="1">Uncharacterized protein</fullName>
    </submittedName>
</protein>